<reference evidence="11" key="2">
    <citation type="submission" date="2025-09" db="UniProtKB">
        <authorList>
            <consortium name="Ensembl"/>
        </authorList>
    </citation>
    <scope>IDENTIFICATION</scope>
</reference>
<dbReference type="InterPro" id="IPR014756">
    <property type="entry name" value="Ig_E-set"/>
</dbReference>
<evidence type="ECO:0000256" key="1">
    <source>
        <dbReference type="ARBA" id="ARBA00022448"/>
    </source>
</evidence>
<dbReference type="GO" id="GO:0015272">
    <property type="term" value="F:ATP-activated inward rectifier potassium channel activity"/>
    <property type="evidence" value="ECO:0007669"/>
    <property type="project" value="TreeGrafter"/>
</dbReference>
<keyword evidence="8 9" id="KW-0812">Transmembrane</keyword>
<comment type="similarity">
    <text evidence="8">Belongs to the inward rectifier-type potassium channel (TC 1.A.2.1) family.</text>
</comment>
<evidence type="ECO:0000259" key="10">
    <source>
        <dbReference type="Pfam" id="PF01007"/>
    </source>
</evidence>
<protein>
    <recommendedName>
        <fullName evidence="10">Potassium channel inwardly rectifying transmembrane domain-containing protein</fullName>
    </recommendedName>
</protein>
<dbReference type="GeneTree" id="ENSGT01140000282491"/>
<comment type="subcellular location">
    <subcellularLocation>
        <location evidence="8">Membrane</location>
        <topology evidence="8">Multi-pass membrane protein</topology>
    </subcellularLocation>
</comment>
<dbReference type="AlphaFoldDB" id="A0A8C4N1Y7"/>
<dbReference type="GO" id="GO:1990573">
    <property type="term" value="P:potassium ion import across plasma membrane"/>
    <property type="evidence" value="ECO:0007669"/>
    <property type="project" value="TreeGrafter"/>
</dbReference>
<evidence type="ECO:0000256" key="4">
    <source>
        <dbReference type="ARBA" id="ARBA00022958"/>
    </source>
</evidence>
<dbReference type="GO" id="GO:0005886">
    <property type="term" value="C:plasma membrane"/>
    <property type="evidence" value="ECO:0007669"/>
    <property type="project" value="TreeGrafter"/>
</dbReference>
<dbReference type="SUPFAM" id="SSF81296">
    <property type="entry name" value="E set domains"/>
    <property type="match status" value="1"/>
</dbReference>
<evidence type="ECO:0000256" key="9">
    <source>
        <dbReference type="SAM" id="Phobius"/>
    </source>
</evidence>
<feature type="transmembrane region" description="Helical" evidence="9">
    <location>
        <begin position="71"/>
        <end position="92"/>
    </location>
</feature>
<proteinExistence type="inferred from homology"/>
<dbReference type="Gene3D" id="1.10.287.70">
    <property type="match status" value="1"/>
</dbReference>
<keyword evidence="9" id="KW-0472">Membrane</keyword>
<evidence type="ECO:0000313" key="12">
    <source>
        <dbReference type="Proteomes" id="UP000694388"/>
    </source>
</evidence>
<keyword evidence="2 8" id="KW-0633">Potassium transport</keyword>
<evidence type="ECO:0000256" key="2">
    <source>
        <dbReference type="ARBA" id="ARBA00022538"/>
    </source>
</evidence>
<evidence type="ECO:0000256" key="5">
    <source>
        <dbReference type="ARBA" id="ARBA00023065"/>
    </source>
</evidence>
<keyword evidence="6 8" id="KW-0407">Ion channel</keyword>
<dbReference type="InterPro" id="IPR016449">
    <property type="entry name" value="K_chnl_inward-rec_Kir"/>
</dbReference>
<dbReference type="Ensembl" id="ENSEBUT00000000478.1">
    <property type="protein sequence ID" value="ENSEBUP00000000189.1"/>
    <property type="gene ID" value="ENSEBUG00000000406.1"/>
</dbReference>
<evidence type="ECO:0000256" key="7">
    <source>
        <dbReference type="ARBA" id="ARBA00034430"/>
    </source>
</evidence>
<comment type="catalytic activity">
    <reaction evidence="7">
        <text>K(+)(in) = K(+)(out)</text>
        <dbReference type="Rhea" id="RHEA:29463"/>
        <dbReference type="ChEBI" id="CHEBI:29103"/>
    </reaction>
</comment>
<dbReference type="PANTHER" id="PTHR11767">
    <property type="entry name" value="INWARD RECTIFIER POTASSIUM CHANNEL"/>
    <property type="match status" value="1"/>
</dbReference>
<keyword evidence="9" id="KW-1133">Transmembrane helix</keyword>
<name>A0A8C4N1Y7_EPTBU</name>
<keyword evidence="5 8" id="KW-0406">Ion transport</keyword>
<evidence type="ECO:0000256" key="8">
    <source>
        <dbReference type="RuleBase" id="RU003822"/>
    </source>
</evidence>
<dbReference type="Proteomes" id="UP000694388">
    <property type="component" value="Unplaced"/>
</dbReference>
<keyword evidence="4 8" id="KW-0630">Potassium</keyword>
<accession>A0A8C4N1Y7</accession>
<reference evidence="11" key="1">
    <citation type="submission" date="2025-08" db="UniProtKB">
        <authorList>
            <consortium name="Ensembl"/>
        </authorList>
    </citation>
    <scope>IDENTIFICATION</scope>
</reference>
<dbReference type="InterPro" id="IPR013518">
    <property type="entry name" value="K_chnl_inward-rec_Kir_cyto"/>
</dbReference>
<dbReference type="Pfam" id="PF01007">
    <property type="entry name" value="IRK"/>
    <property type="match status" value="1"/>
</dbReference>
<dbReference type="PANTHER" id="PTHR11767:SF6">
    <property type="entry name" value="ATP-SENSITIVE INWARD RECTIFIER POTASSIUM CHANNEL 1"/>
    <property type="match status" value="1"/>
</dbReference>
<evidence type="ECO:0000256" key="6">
    <source>
        <dbReference type="ARBA" id="ARBA00023303"/>
    </source>
</evidence>
<keyword evidence="1 8" id="KW-0813">Transport</keyword>
<sequence>MMKAFVENFLQRISGGRSQVGPVSEEVTCPRLVSKDGHVNIVLDNLSTQYHLTMMADMWTTILELGWRCKCATFFVVYLGSWLLFGLIWYAVASIHKDLSTSNSTLQEHKPCVDNVKSIMGAFLYSVETQVVEFVVDSSSEVPFVAAPITAMHVIDGRSPLRALTSSRLHASHFELVVMLDSISETSSDTCQARTSYLPDEIIWGGHFCPLPIVAFPTVAIFPPVDAVPPDDVPGRHEEL</sequence>
<dbReference type="InterPro" id="IPR040445">
    <property type="entry name" value="Kir_TM"/>
</dbReference>
<keyword evidence="3 8" id="KW-0851">Voltage-gated channel</keyword>
<evidence type="ECO:0000313" key="11">
    <source>
        <dbReference type="Ensembl" id="ENSEBUP00000000189.1"/>
    </source>
</evidence>
<dbReference type="Gene3D" id="2.60.40.1400">
    <property type="entry name" value="G protein-activated inward rectifier potassium channel 1"/>
    <property type="match status" value="2"/>
</dbReference>
<organism evidence="11 12">
    <name type="scientific">Eptatretus burgeri</name>
    <name type="common">Inshore hagfish</name>
    <dbReference type="NCBI Taxonomy" id="7764"/>
    <lineage>
        <taxon>Eukaryota</taxon>
        <taxon>Metazoa</taxon>
        <taxon>Chordata</taxon>
        <taxon>Craniata</taxon>
        <taxon>Vertebrata</taxon>
        <taxon>Cyclostomata</taxon>
        <taxon>Myxini</taxon>
        <taxon>Myxiniformes</taxon>
        <taxon>Myxinidae</taxon>
        <taxon>Eptatretinae</taxon>
        <taxon>Eptatretus</taxon>
    </lineage>
</organism>
<feature type="domain" description="Potassium channel inwardly rectifying transmembrane" evidence="10">
    <location>
        <begin position="33"/>
        <end position="131"/>
    </location>
</feature>
<dbReference type="GO" id="GO:0034702">
    <property type="term" value="C:monoatomic ion channel complex"/>
    <property type="evidence" value="ECO:0007669"/>
    <property type="project" value="UniProtKB-KW"/>
</dbReference>
<evidence type="ECO:0000256" key="3">
    <source>
        <dbReference type="ARBA" id="ARBA00022882"/>
    </source>
</evidence>
<dbReference type="GO" id="GO:0034765">
    <property type="term" value="P:regulation of monoatomic ion transmembrane transport"/>
    <property type="evidence" value="ECO:0007669"/>
    <property type="project" value="TreeGrafter"/>
</dbReference>
<keyword evidence="12" id="KW-1185">Reference proteome</keyword>
<dbReference type="SUPFAM" id="SSF81324">
    <property type="entry name" value="Voltage-gated potassium channels"/>
    <property type="match status" value="1"/>
</dbReference>